<evidence type="ECO:0000313" key="13">
    <source>
        <dbReference type="Proteomes" id="UP000176420"/>
    </source>
</evidence>
<feature type="transmembrane region" description="Helical" evidence="10">
    <location>
        <begin position="306"/>
        <end position="328"/>
    </location>
</feature>
<dbReference type="AlphaFoldDB" id="A0A1G2BF23"/>
<keyword evidence="10" id="KW-1003">Cell membrane</keyword>
<dbReference type="FunFam" id="1.10.3370.10:FF:000001">
    <property type="entry name" value="Preprotein translocase subunit SecY"/>
    <property type="match status" value="1"/>
</dbReference>
<evidence type="ECO:0000256" key="7">
    <source>
        <dbReference type="ARBA" id="ARBA00023010"/>
    </source>
</evidence>
<protein>
    <recommendedName>
        <fullName evidence="9 10">Protein translocase subunit SecY</fullName>
    </recommendedName>
</protein>
<feature type="transmembrane region" description="Helical" evidence="10">
    <location>
        <begin position="68"/>
        <end position="92"/>
    </location>
</feature>
<evidence type="ECO:0000256" key="2">
    <source>
        <dbReference type="ARBA" id="ARBA00005751"/>
    </source>
</evidence>
<dbReference type="PANTHER" id="PTHR10906">
    <property type="entry name" value="SECY/SEC61-ALPHA FAMILY MEMBER"/>
    <property type="match status" value="1"/>
</dbReference>
<feature type="transmembrane region" description="Helical" evidence="10">
    <location>
        <begin position="112"/>
        <end position="135"/>
    </location>
</feature>
<organism evidence="12 13">
    <name type="scientific">Candidatus Kerfeldbacteria bacterium RIFOXYB2_FULL_38_14</name>
    <dbReference type="NCBI Taxonomy" id="1798547"/>
    <lineage>
        <taxon>Bacteria</taxon>
        <taxon>Candidatus Kerfeldiibacteriota</taxon>
    </lineage>
</organism>
<dbReference type="PROSITE" id="PS00755">
    <property type="entry name" value="SECY_1"/>
    <property type="match status" value="1"/>
</dbReference>
<evidence type="ECO:0000256" key="8">
    <source>
        <dbReference type="ARBA" id="ARBA00023136"/>
    </source>
</evidence>
<dbReference type="GO" id="GO:0006605">
    <property type="term" value="P:protein targeting"/>
    <property type="evidence" value="ECO:0007669"/>
    <property type="project" value="UniProtKB-UniRule"/>
</dbReference>
<accession>A0A1G2BF23</accession>
<keyword evidence="7 10" id="KW-0811">Translocation</keyword>
<dbReference type="NCBIfam" id="TIGR00967">
    <property type="entry name" value="3a0501s007"/>
    <property type="match status" value="1"/>
</dbReference>
<evidence type="ECO:0000256" key="11">
    <source>
        <dbReference type="RuleBase" id="RU004349"/>
    </source>
</evidence>
<evidence type="ECO:0000256" key="9">
    <source>
        <dbReference type="ARBA" id="ARBA00039733"/>
    </source>
</evidence>
<keyword evidence="5 10" id="KW-0653">Protein transport</keyword>
<evidence type="ECO:0000256" key="1">
    <source>
        <dbReference type="ARBA" id="ARBA00004141"/>
    </source>
</evidence>
<comment type="caution">
    <text evidence="12">The sequence shown here is derived from an EMBL/GenBank/DDBJ whole genome shotgun (WGS) entry which is preliminary data.</text>
</comment>
<feature type="transmembrane region" description="Helical" evidence="10">
    <location>
        <begin position="179"/>
        <end position="196"/>
    </location>
</feature>
<feature type="transmembrane region" description="Helical" evidence="10">
    <location>
        <begin position="147"/>
        <end position="167"/>
    </location>
</feature>
<feature type="transmembrane region" description="Helical" evidence="10">
    <location>
        <begin position="261"/>
        <end position="282"/>
    </location>
</feature>
<feature type="transmembrane region" description="Helical" evidence="10">
    <location>
        <begin position="364"/>
        <end position="386"/>
    </location>
</feature>
<feature type="transmembrane region" description="Helical" evidence="10">
    <location>
        <begin position="392"/>
        <end position="411"/>
    </location>
</feature>
<proteinExistence type="inferred from homology"/>
<evidence type="ECO:0000256" key="6">
    <source>
        <dbReference type="ARBA" id="ARBA00022989"/>
    </source>
</evidence>
<dbReference type="Pfam" id="PF00344">
    <property type="entry name" value="SecY"/>
    <property type="match status" value="1"/>
</dbReference>
<evidence type="ECO:0000256" key="5">
    <source>
        <dbReference type="ARBA" id="ARBA00022927"/>
    </source>
</evidence>
<dbReference type="InterPro" id="IPR023201">
    <property type="entry name" value="SecY_dom_sf"/>
</dbReference>
<comment type="subcellular location">
    <subcellularLocation>
        <location evidence="10">Cell membrane</location>
        <topology evidence="10">Multi-pass membrane protein</topology>
    </subcellularLocation>
    <subcellularLocation>
        <location evidence="1">Membrane</location>
        <topology evidence="1">Multi-pass membrane protein</topology>
    </subcellularLocation>
</comment>
<dbReference type="GO" id="GO:0005886">
    <property type="term" value="C:plasma membrane"/>
    <property type="evidence" value="ECO:0007669"/>
    <property type="project" value="UniProtKB-SubCell"/>
</dbReference>
<evidence type="ECO:0000256" key="10">
    <source>
        <dbReference type="HAMAP-Rule" id="MF_01465"/>
    </source>
</evidence>
<keyword evidence="6 10" id="KW-1133">Transmembrane helix</keyword>
<dbReference type="SUPFAM" id="SSF103491">
    <property type="entry name" value="Preprotein translocase SecY subunit"/>
    <property type="match status" value="1"/>
</dbReference>
<dbReference type="PRINTS" id="PR00303">
    <property type="entry name" value="SECYTRNLCASE"/>
</dbReference>
<reference evidence="12 13" key="1">
    <citation type="journal article" date="2016" name="Nat. Commun.">
        <title>Thousands of microbial genomes shed light on interconnected biogeochemical processes in an aquifer system.</title>
        <authorList>
            <person name="Anantharaman K."/>
            <person name="Brown C.T."/>
            <person name="Hug L.A."/>
            <person name="Sharon I."/>
            <person name="Castelle C.J."/>
            <person name="Probst A.J."/>
            <person name="Thomas B.C."/>
            <person name="Singh A."/>
            <person name="Wilkins M.J."/>
            <person name="Karaoz U."/>
            <person name="Brodie E.L."/>
            <person name="Williams K.H."/>
            <person name="Hubbard S.S."/>
            <person name="Banfield J.F."/>
        </authorList>
    </citation>
    <scope>NUCLEOTIDE SEQUENCE [LARGE SCALE GENOMIC DNA]</scope>
</reference>
<dbReference type="InterPro" id="IPR026593">
    <property type="entry name" value="SecY"/>
</dbReference>
<comment type="subunit">
    <text evidence="10">Component of the Sec protein translocase complex. Heterotrimer consisting of SecY, SecE and SecG subunits. The heterotrimers can form oligomers, although 1 heterotrimer is thought to be able to translocate proteins. Interacts with the ribosome. Interacts with SecDF, and other proteins may be involved. Interacts with SecA.</text>
</comment>
<dbReference type="HAMAP" id="MF_01465">
    <property type="entry name" value="SecY"/>
    <property type="match status" value="1"/>
</dbReference>
<dbReference type="Proteomes" id="UP000176420">
    <property type="component" value="Unassembled WGS sequence"/>
</dbReference>
<comment type="similarity">
    <text evidence="2 10 11">Belongs to the SecY/SEC61-alpha family.</text>
</comment>
<evidence type="ECO:0000313" key="12">
    <source>
        <dbReference type="EMBL" id="OGY87752.1"/>
    </source>
</evidence>
<keyword evidence="4 10" id="KW-0812">Transmembrane</keyword>
<keyword evidence="8 10" id="KW-0472">Membrane</keyword>
<dbReference type="GO" id="GO:0065002">
    <property type="term" value="P:intracellular protein transmembrane transport"/>
    <property type="evidence" value="ECO:0007669"/>
    <property type="project" value="UniProtKB-UniRule"/>
</dbReference>
<dbReference type="PIRSF" id="PIRSF004557">
    <property type="entry name" value="SecY"/>
    <property type="match status" value="1"/>
</dbReference>
<comment type="function">
    <text evidence="10">The central subunit of the protein translocation channel SecYEG. Consists of two halves formed by TMs 1-5 and 6-10. These two domains form a lateral gate at the front which open onto the bilayer between TMs 2 and 7, and are clamped together by SecE at the back. The channel is closed by both a pore ring composed of hydrophobic SecY resides and a short helix (helix 2A) on the extracellular side of the membrane which forms a plug. The plug probably moves laterally to allow the channel to open. The ring and the pore may move independently.</text>
</comment>
<name>A0A1G2BF23_9BACT</name>
<dbReference type="InterPro" id="IPR002208">
    <property type="entry name" value="SecY/SEC61-alpha"/>
</dbReference>
<evidence type="ECO:0000256" key="4">
    <source>
        <dbReference type="ARBA" id="ARBA00022692"/>
    </source>
</evidence>
<dbReference type="EMBL" id="MHKI01000006">
    <property type="protein sequence ID" value="OGY87752.1"/>
    <property type="molecule type" value="Genomic_DNA"/>
</dbReference>
<dbReference type="Gene3D" id="1.10.3370.10">
    <property type="entry name" value="SecY subunit domain"/>
    <property type="match status" value="1"/>
</dbReference>
<dbReference type="InterPro" id="IPR030659">
    <property type="entry name" value="SecY_CS"/>
</dbReference>
<evidence type="ECO:0000256" key="3">
    <source>
        <dbReference type="ARBA" id="ARBA00022448"/>
    </source>
</evidence>
<feature type="transmembrane region" description="Helical" evidence="10">
    <location>
        <begin position="208"/>
        <end position="228"/>
    </location>
</feature>
<sequence length="426" mass="46398">MWETLKKIWKTKDLKRKILFIVFIMFVFRVAAHIPIPGVNAEALQMLFSQNQLLGLFNVFSGGALKNFSIVMLGVGPYITSSIIFQLLQLVVPKIDEMAKEGGAGQQKINQYTRMLAIPLAVIQGYGTIAVLQTASGGGILPANMGVFDWVMALTVVTAGSIFLMWLGELISEKNLGNGVSLIIFAGIVAELPANLQQIFITFDSSQLPALLGFVFIGFLTIVGVVFVTEGQRNIPISYARHHVTTALGQKSHLPIRVNQAGVIPIIFAVALVVAPSLVAQYCLQLNVAWLTPVAQGVIDAFRNQLIYAVVYFVLVFAFSYFYTAVVFHPDRIAENLQRGGSFIPGVRPGKETSEYLKKVSNRVLLAGALFLGFIAILPLILQAAASGSLQNLAIGGTSLLIVVSVVIETVKQLEAQLLLRDYDRF</sequence>
<gene>
    <name evidence="10" type="primary">secY</name>
    <name evidence="12" type="ORF">A2319_04895</name>
</gene>
<keyword evidence="3 10" id="KW-0813">Transport</keyword>
<comment type="caution">
    <text evidence="10">Lacks conserved residue(s) required for the propagation of feature annotation.</text>
</comment>
<dbReference type="GO" id="GO:0043952">
    <property type="term" value="P:protein transport by the Sec complex"/>
    <property type="evidence" value="ECO:0007669"/>
    <property type="project" value="UniProtKB-UniRule"/>
</dbReference>